<dbReference type="Gene3D" id="3.40.390.10">
    <property type="entry name" value="Collagenase (Catalytic Domain)"/>
    <property type="match status" value="1"/>
</dbReference>
<dbReference type="InterPro" id="IPR024079">
    <property type="entry name" value="MetalloPept_cat_dom_sf"/>
</dbReference>
<evidence type="ECO:0008006" key="3">
    <source>
        <dbReference type="Google" id="ProtNLM"/>
    </source>
</evidence>
<proteinExistence type="predicted"/>
<accession>A0A3N2PPL1</accession>
<dbReference type="RefSeq" id="XP_028464249.1">
    <property type="nucleotide sequence ID" value="XM_028615337.1"/>
</dbReference>
<dbReference type="AlphaFoldDB" id="A0A3N2PPL1"/>
<evidence type="ECO:0000313" key="2">
    <source>
        <dbReference type="Proteomes" id="UP000272025"/>
    </source>
</evidence>
<dbReference type="GeneID" id="39583814"/>
<dbReference type="EMBL" id="ML119059">
    <property type="protein sequence ID" value="ROT36443.1"/>
    <property type="molecule type" value="Genomic_DNA"/>
</dbReference>
<gene>
    <name evidence="1" type="ORF">SODALDRAFT_402369</name>
</gene>
<dbReference type="Proteomes" id="UP000272025">
    <property type="component" value="Unassembled WGS sequence"/>
</dbReference>
<reference evidence="1 2" key="1">
    <citation type="journal article" date="2018" name="Mol. Ecol.">
        <title>The obligate alkalophilic soda-lake fungus Sodiomyces alkalinus has shifted to a protein diet.</title>
        <authorList>
            <person name="Grum-Grzhimaylo A.A."/>
            <person name="Falkoski D.L."/>
            <person name="van den Heuvel J."/>
            <person name="Valero-Jimenez C.A."/>
            <person name="Min B."/>
            <person name="Choi I.G."/>
            <person name="Lipzen A."/>
            <person name="Daum C.G."/>
            <person name="Aanen D.K."/>
            <person name="Tsang A."/>
            <person name="Henrissat B."/>
            <person name="Bilanenko E.N."/>
            <person name="de Vries R.P."/>
            <person name="van Kan J.A.L."/>
            <person name="Grigoriev I.V."/>
            <person name="Debets A.J.M."/>
        </authorList>
    </citation>
    <scope>NUCLEOTIDE SEQUENCE [LARGE SCALE GENOMIC DNA]</scope>
    <source>
        <strain evidence="1 2">F11</strain>
    </source>
</reference>
<sequence length="364" mass="41655">MVRVKHLTAVLASLAVAVAPVMSLTYWVDKSCLEYPAGPGKTVNLRDGGAFKEAFRMARIAGRRIDKLNLHGKGKNLELARAYNYIFTDDPGKTRTIRRGPEWREKYKSIGFDTVKNVVKDTLTSIGNDWEETRERVGSNVRFYCDNSSRFIYHPVENQFIDHINSVATDFTCSSSGMDNLAAFETHHRTPNVPDEDNKGDVSVITLCDHAFNLARLRGKPEMPIPLTHNDLMRLGRLKDKSSVDWFDTLSHTILHELTHTPRYLHDDHEWNDDEDEDPDTAETGGWESVVMQDEENTAFNADSYAFFGKLALFMEGNPHDGKKAYALDHDYIKRIEKLPRGRLRHYPGLEKRGLSWVPRIFRD</sequence>
<keyword evidence="2" id="KW-1185">Reference proteome</keyword>
<dbReference type="OrthoDB" id="4811218at2759"/>
<dbReference type="GO" id="GO:0008237">
    <property type="term" value="F:metallopeptidase activity"/>
    <property type="evidence" value="ECO:0007669"/>
    <property type="project" value="InterPro"/>
</dbReference>
<name>A0A3N2PPL1_SODAK</name>
<protein>
    <recommendedName>
        <fullName evidence="3">Lysine-specific metallo-endopeptidase domain-containing protein</fullName>
    </recommendedName>
</protein>
<evidence type="ECO:0000313" key="1">
    <source>
        <dbReference type="EMBL" id="ROT36443.1"/>
    </source>
</evidence>
<organism evidence="1 2">
    <name type="scientific">Sodiomyces alkalinus (strain CBS 110278 / VKM F-3762 / F11)</name>
    <name type="common">Alkaliphilic filamentous fungus</name>
    <dbReference type="NCBI Taxonomy" id="1314773"/>
    <lineage>
        <taxon>Eukaryota</taxon>
        <taxon>Fungi</taxon>
        <taxon>Dikarya</taxon>
        <taxon>Ascomycota</taxon>
        <taxon>Pezizomycotina</taxon>
        <taxon>Sordariomycetes</taxon>
        <taxon>Hypocreomycetidae</taxon>
        <taxon>Glomerellales</taxon>
        <taxon>Plectosphaerellaceae</taxon>
        <taxon>Sodiomyces</taxon>
    </lineage>
</organism>